<dbReference type="PROSITE" id="PS50005">
    <property type="entry name" value="TPR"/>
    <property type="match status" value="1"/>
</dbReference>
<feature type="repeat" description="TPR" evidence="3">
    <location>
        <begin position="246"/>
        <end position="279"/>
    </location>
</feature>
<name>A0AB39UKK2_9BIFI</name>
<organism evidence="7">
    <name type="scientific">Bifidobacterium fermentum</name>
    <dbReference type="NCBI Taxonomy" id="3059035"/>
    <lineage>
        <taxon>Bacteria</taxon>
        <taxon>Bacillati</taxon>
        <taxon>Actinomycetota</taxon>
        <taxon>Actinomycetes</taxon>
        <taxon>Bifidobacteriales</taxon>
        <taxon>Bifidobacteriaceae</taxon>
        <taxon>Bifidobacterium</taxon>
    </lineage>
</organism>
<proteinExistence type="predicted"/>
<dbReference type="InterPro" id="IPR025117">
    <property type="entry name" value="DUF4037"/>
</dbReference>
<dbReference type="SMART" id="SM00028">
    <property type="entry name" value="TPR"/>
    <property type="match status" value="4"/>
</dbReference>
<dbReference type="EMBL" id="CP129675">
    <property type="protein sequence ID" value="XDS46033.1"/>
    <property type="molecule type" value="Genomic_DNA"/>
</dbReference>
<dbReference type="Pfam" id="PF13424">
    <property type="entry name" value="TPR_12"/>
    <property type="match status" value="2"/>
</dbReference>
<dbReference type="AlphaFoldDB" id="A0AB39UKK2"/>
<dbReference type="PANTHER" id="PTHR45641:SF19">
    <property type="entry name" value="NEPHROCYSTIN-3"/>
    <property type="match status" value="1"/>
</dbReference>
<dbReference type="Pfam" id="PF13228">
    <property type="entry name" value="DUF4037"/>
    <property type="match status" value="1"/>
</dbReference>
<feature type="domain" description="DUF4037" evidence="5">
    <location>
        <begin position="465"/>
        <end position="567"/>
    </location>
</feature>
<sequence length="667" mass="73661">MGKIFDVDEFLGNLDGKFMQKASTSEIASYLDDSLERARSAGERGGELTVLNEMIGFNRSRALHDRNAEVIPAALKLADSLDLAGTPAWVATLINAATGYRAAGDLPHAEAMYVKALAANDKLDDPNVRETAALHNNLSMAYSDIREFSKAETQLKHALDLLESLQGHDDSATASTARDEAGTAHLVGQAKDAADGDSLDVDIASTHTNLALVLLAQHRLDEAQAHSSKALIIYEGNGLTDRAHYASALACQGQVLFGLGHYRKSVEHFEHALELIEERFGKSSDYYNITEANYLQARSALADSSGEQQHPSARERPASVDGDPIAHAQQEHRHVKGLDLSRAYWEEFGKTLIHDRFSQYQSRIAVGLVGHGSQCLGFDDELSQDHDFGPGFCIWLTDSDFAMFGQALQKEYDRLPRSFMGFGPAPTSVRAHGADRRFGVFSIGNFFEGITGLQEAPGQQEYPLWLSLDEATLAAATSGEIFADPEGTFSRTRQGFTFMPDDVRLSLISKRLGMMSQSGQYNIERMALRNDWPSVWLSTCEFVRACSSLIFLVNNPISAGYLPYYKWNFAALRRLSSRMGMVLRDVPGQLEELIAASSAIPRGPERDGASMGRPIERMTVIIDSICRRVADELRRQGLTDSTEDFLEWQRPYIEAHIRSKEACLHSL</sequence>
<keyword evidence="1" id="KW-0677">Repeat</keyword>
<keyword evidence="2 3" id="KW-0802">TPR repeat</keyword>
<evidence type="ECO:0000259" key="5">
    <source>
        <dbReference type="Pfam" id="PF13228"/>
    </source>
</evidence>
<gene>
    <name evidence="8" type="ORF">QN062_08465</name>
    <name evidence="7" type="ORF">QN216_02655</name>
    <name evidence="6" type="ORF">QN217_07790</name>
</gene>
<evidence type="ECO:0000313" key="8">
    <source>
        <dbReference type="EMBL" id="XDS50409.1"/>
    </source>
</evidence>
<protein>
    <submittedName>
        <fullName evidence="7">DUF4037 domain-containing protein</fullName>
    </submittedName>
</protein>
<dbReference type="InterPro" id="IPR011990">
    <property type="entry name" value="TPR-like_helical_dom_sf"/>
</dbReference>
<evidence type="ECO:0000256" key="1">
    <source>
        <dbReference type="ARBA" id="ARBA00022737"/>
    </source>
</evidence>
<reference evidence="7" key="1">
    <citation type="submission" date="2023-07" db="EMBL/GenBank/DDBJ databases">
        <title>Bifidobacterium aquikefiriaerophilum sp. nov. and Bifidobacterium eccum sp. nov., isolated from water kefir.</title>
        <authorList>
            <person name="Breselge S."/>
            <person name="Bellassi P."/>
            <person name="Barcenilla C."/>
            <person name="Alvarez-Ordonez A."/>
            <person name="Morelli L."/>
            <person name="Cotter P.D."/>
        </authorList>
    </citation>
    <scope>NUCLEOTIDE SEQUENCE</scope>
    <source>
        <strain evidence="8">WK012_4_13</strain>
        <strain evidence="7">WK013_4_14</strain>
        <strain evidence="6">WK048_4_13</strain>
    </source>
</reference>
<evidence type="ECO:0000313" key="6">
    <source>
        <dbReference type="EMBL" id="XDS46033.1"/>
    </source>
</evidence>
<dbReference type="EMBL" id="CP129682">
    <property type="protein sequence ID" value="XDS49185.1"/>
    <property type="molecule type" value="Genomic_DNA"/>
</dbReference>
<dbReference type="KEGG" id="bfk:QN062_08465"/>
<dbReference type="SUPFAM" id="SSF48452">
    <property type="entry name" value="TPR-like"/>
    <property type="match status" value="1"/>
</dbReference>
<evidence type="ECO:0000313" key="7">
    <source>
        <dbReference type="EMBL" id="XDS49185.1"/>
    </source>
</evidence>
<dbReference type="EMBL" id="CP129683">
    <property type="protein sequence ID" value="XDS50409.1"/>
    <property type="molecule type" value="Genomic_DNA"/>
</dbReference>
<feature type="region of interest" description="Disordered" evidence="4">
    <location>
        <begin position="300"/>
        <end position="321"/>
    </location>
</feature>
<dbReference type="Gene3D" id="1.25.40.10">
    <property type="entry name" value="Tetratricopeptide repeat domain"/>
    <property type="match status" value="2"/>
</dbReference>
<dbReference type="PANTHER" id="PTHR45641">
    <property type="entry name" value="TETRATRICOPEPTIDE REPEAT PROTEIN (AFU_ORTHOLOGUE AFUA_6G03870)"/>
    <property type="match status" value="1"/>
</dbReference>
<evidence type="ECO:0000256" key="2">
    <source>
        <dbReference type="ARBA" id="ARBA00022803"/>
    </source>
</evidence>
<evidence type="ECO:0000256" key="4">
    <source>
        <dbReference type="SAM" id="MobiDB-lite"/>
    </source>
</evidence>
<dbReference type="RefSeq" id="WP_369341373.1">
    <property type="nucleotide sequence ID" value="NZ_CP129675.1"/>
</dbReference>
<accession>A0AB39UKK2</accession>
<evidence type="ECO:0000256" key="3">
    <source>
        <dbReference type="PROSITE-ProRule" id="PRU00339"/>
    </source>
</evidence>
<dbReference type="InterPro" id="IPR019734">
    <property type="entry name" value="TPR_rpt"/>
</dbReference>